<dbReference type="SUPFAM" id="SSF55729">
    <property type="entry name" value="Acyl-CoA N-acyltransferases (Nat)"/>
    <property type="match status" value="1"/>
</dbReference>
<dbReference type="InterPro" id="IPR000182">
    <property type="entry name" value="GNAT_dom"/>
</dbReference>
<dbReference type="Pfam" id="PF00583">
    <property type="entry name" value="Acetyltransf_1"/>
    <property type="match status" value="1"/>
</dbReference>
<dbReference type="CDD" id="cd04301">
    <property type="entry name" value="NAT_SF"/>
    <property type="match status" value="1"/>
</dbReference>
<protein>
    <recommendedName>
        <fullName evidence="1">N-acetyltransferase domain-containing protein</fullName>
    </recommendedName>
</protein>
<dbReference type="PROSITE" id="PS51186">
    <property type="entry name" value="GNAT"/>
    <property type="match status" value="1"/>
</dbReference>
<dbReference type="GO" id="GO:0016747">
    <property type="term" value="F:acyltransferase activity, transferring groups other than amino-acyl groups"/>
    <property type="evidence" value="ECO:0007669"/>
    <property type="project" value="InterPro"/>
</dbReference>
<comment type="caution">
    <text evidence="2">The sequence shown here is derived from an EMBL/GenBank/DDBJ whole genome shotgun (WGS) entry which is preliminary data.</text>
</comment>
<accession>A0A917JL30</accession>
<feature type="domain" description="N-acetyltransferase" evidence="1">
    <location>
        <begin position="1"/>
        <end position="113"/>
    </location>
</feature>
<organism evidence="2 3">
    <name type="scientific">Shewanella gelidii</name>
    <dbReference type="NCBI Taxonomy" id="1642821"/>
    <lineage>
        <taxon>Bacteria</taxon>
        <taxon>Pseudomonadati</taxon>
        <taxon>Pseudomonadota</taxon>
        <taxon>Gammaproteobacteria</taxon>
        <taxon>Alteromonadales</taxon>
        <taxon>Shewanellaceae</taxon>
        <taxon>Shewanella</taxon>
    </lineage>
</organism>
<sequence length="116" mass="13132">MQNEEIVGYCLAHPWQRQLPPDLNTKVSARPAYDCLYLHDIAILPKARKRGLAELTLQTLKQQATTLSLAHLALVSIPEAQQYWRNQGFLSLDISKELSPYGPNSQYMELALPQSI</sequence>
<evidence type="ECO:0000259" key="1">
    <source>
        <dbReference type="PROSITE" id="PS51186"/>
    </source>
</evidence>
<dbReference type="InterPro" id="IPR016181">
    <property type="entry name" value="Acyl_CoA_acyltransferase"/>
</dbReference>
<reference evidence="2" key="1">
    <citation type="journal article" date="2014" name="Int. J. Syst. Evol. Microbiol.">
        <title>Complete genome sequence of Corynebacterium casei LMG S-19264T (=DSM 44701T), isolated from a smear-ripened cheese.</title>
        <authorList>
            <consortium name="US DOE Joint Genome Institute (JGI-PGF)"/>
            <person name="Walter F."/>
            <person name="Albersmeier A."/>
            <person name="Kalinowski J."/>
            <person name="Ruckert C."/>
        </authorList>
    </citation>
    <scope>NUCLEOTIDE SEQUENCE</scope>
    <source>
        <strain evidence="2">JCM 30804</strain>
    </source>
</reference>
<dbReference type="Gene3D" id="3.40.630.30">
    <property type="match status" value="1"/>
</dbReference>
<dbReference type="AlphaFoldDB" id="A0A917JL30"/>
<evidence type="ECO:0000313" key="3">
    <source>
        <dbReference type="Proteomes" id="UP000613743"/>
    </source>
</evidence>
<evidence type="ECO:0000313" key="2">
    <source>
        <dbReference type="EMBL" id="GGI70178.1"/>
    </source>
</evidence>
<keyword evidence="3" id="KW-1185">Reference proteome</keyword>
<name>A0A917JL30_9GAMM</name>
<dbReference type="EMBL" id="BMPZ01000001">
    <property type="protein sequence ID" value="GGI70178.1"/>
    <property type="molecule type" value="Genomic_DNA"/>
</dbReference>
<reference evidence="2" key="2">
    <citation type="submission" date="2020-09" db="EMBL/GenBank/DDBJ databases">
        <authorList>
            <person name="Sun Q."/>
            <person name="Ohkuma M."/>
        </authorList>
    </citation>
    <scope>NUCLEOTIDE SEQUENCE</scope>
    <source>
        <strain evidence="2">JCM 30804</strain>
    </source>
</reference>
<dbReference type="Proteomes" id="UP000613743">
    <property type="component" value="Unassembled WGS sequence"/>
</dbReference>
<gene>
    <name evidence="2" type="ORF">GCM10009332_04250</name>
</gene>
<proteinExistence type="predicted"/>